<dbReference type="EMBL" id="DRUB01000048">
    <property type="protein sequence ID" value="HHR95724.1"/>
    <property type="molecule type" value="Genomic_DNA"/>
</dbReference>
<feature type="domain" description="MoaB/Mog" evidence="3">
    <location>
        <begin position="14"/>
        <end position="159"/>
    </location>
</feature>
<proteinExistence type="inferred from homology"/>
<dbReference type="PIRSF" id="PIRSF006443">
    <property type="entry name" value="MoaB"/>
    <property type="match status" value="1"/>
</dbReference>
<dbReference type="CDD" id="cd00886">
    <property type="entry name" value="MogA_MoaB"/>
    <property type="match status" value="1"/>
</dbReference>
<dbReference type="InterPro" id="IPR008284">
    <property type="entry name" value="MoCF_biosynth_CS"/>
</dbReference>
<dbReference type="InterPro" id="IPR001453">
    <property type="entry name" value="MoaB/Mog_dom"/>
</dbReference>
<evidence type="ECO:0000313" key="4">
    <source>
        <dbReference type="EMBL" id="HHP82071.1"/>
    </source>
</evidence>
<dbReference type="EMBL" id="DRZI01000226">
    <property type="protein sequence ID" value="HHP82071.1"/>
    <property type="molecule type" value="Genomic_DNA"/>
</dbReference>
<evidence type="ECO:0000259" key="3">
    <source>
        <dbReference type="SMART" id="SM00852"/>
    </source>
</evidence>
<evidence type="ECO:0000313" key="5">
    <source>
        <dbReference type="EMBL" id="HHR95724.1"/>
    </source>
</evidence>
<dbReference type="PANTHER" id="PTHR43232">
    <property type="entry name" value="MOLYBDENUM COFACTOR BIOSYNTHESIS PROTEIN B"/>
    <property type="match status" value="1"/>
</dbReference>
<gene>
    <name evidence="5" type="ORF">ENL47_02620</name>
    <name evidence="4" type="ORF">ENM84_05330</name>
</gene>
<dbReference type="InterPro" id="IPR012245">
    <property type="entry name" value="MoaB"/>
</dbReference>
<protein>
    <submittedName>
        <fullName evidence="4">Molybdenum cofactor biosynthesis protein MoaB</fullName>
    </submittedName>
</protein>
<evidence type="ECO:0000256" key="2">
    <source>
        <dbReference type="ARBA" id="ARBA00023150"/>
    </source>
</evidence>
<dbReference type="PANTHER" id="PTHR43232:SF2">
    <property type="entry name" value="MOLYBDENUM COFACTOR BIOSYNTHESIS PROTEIN B"/>
    <property type="match status" value="1"/>
</dbReference>
<dbReference type="Pfam" id="PF00994">
    <property type="entry name" value="MoCF_biosynth"/>
    <property type="match status" value="1"/>
</dbReference>
<name>A0A7C5TIC5_9CREN</name>
<comment type="similarity">
    <text evidence="1">Belongs to the MoaB/Mog family.</text>
</comment>
<dbReference type="SUPFAM" id="SSF53218">
    <property type="entry name" value="Molybdenum cofactor biosynthesis proteins"/>
    <property type="match status" value="1"/>
</dbReference>
<evidence type="ECO:0000256" key="1">
    <source>
        <dbReference type="ARBA" id="ARBA00006112"/>
    </source>
</evidence>
<accession>A0A7C5TIC5</accession>
<dbReference type="GO" id="GO:0005829">
    <property type="term" value="C:cytosol"/>
    <property type="evidence" value="ECO:0007669"/>
    <property type="project" value="TreeGrafter"/>
</dbReference>
<dbReference type="Gene3D" id="3.40.980.10">
    <property type="entry name" value="MoaB/Mog-like domain"/>
    <property type="match status" value="1"/>
</dbReference>
<keyword evidence="2" id="KW-0501">Molybdenum cofactor biosynthesis</keyword>
<dbReference type="PROSITE" id="PS01078">
    <property type="entry name" value="MOCF_BIOSYNTHESIS_1"/>
    <property type="match status" value="1"/>
</dbReference>
<dbReference type="InterPro" id="IPR036425">
    <property type="entry name" value="MoaB/Mog-like_dom_sf"/>
</dbReference>
<reference evidence="4" key="1">
    <citation type="journal article" date="2020" name="mSystems">
        <title>Genome- and Community-Level Interaction Insights into Carbon Utilization and Element Cycling Functions of Hydrothermarchaeota in Hydrothermal Sediment.</title>
        <authorList>
            <person name="Zhou Z."/>
            <person name="Liu Y."/>
            <person name="Xu W."/>
            <person name="Pan J."/>
            <person name="Luo Z.H."/>
            <person name="Li M."/>
        </authorList>
    </citation>
    <scope>NUCLEOTIDE SEQUENCE [LARGE SCALE GENOMIC DNA]</scope>
    <source>
        <strain evidence="5">SpSt-1</strain>
        <strain evidence="4">SpSt-1121</strain>
    </source>
</reference>
<dbReference type="AlphaFoldDB" id="A0A7C5TIC5"/>
<organism evidence="4">
    <name type="scientific">Ignisphaera aggregans</name>
    <dbReference type="NCBI Taxonomy" id="334771"/>
    <lineage>
        <taxon>Archaea</taxon>
        <taxon>Thermoproteota</taxon>
        <taxon>Thermoprotei</taxon>
        <taxon>Desulfurococcales</taxon>
        <taxon>Desulfurococcaceae</taxon>
        <taxon>Ignisphaera</taxon>
    </lineage>
</organism>
<dbReference type="GO" id="GO:0006777">
    <property type="term" value="P:Mo-molybdopterin cofactor biosynthetic process"/>
    <property type="evidence" value="ECO:0007669"/>
    <property type="project" value="UniProtKB-KW"/>
</dbReference>
<sequence length="167" mass="18544">MSHRNYVVERYNVCFVVTSDSVYKGLKPDDIKPIAESIGNICRGAALYSYSVVPNDVERIRGEVVRDVEKCEVVIITGGTGISPRDISVEAIKEVAHRELPGFGEVFRFLSYREIGVVAYLSRASAYVINNAIVFIVPGNPNAVKLALKEIICVIAPHAIYELKRHH</sequence>
<comment type="caution">
    <text evidence="4">The sequence shown here is derived from an EMBL/GenBank/DDBJ whole genome shotgun (WGS) entry which is preliminary data.</text>
</comment>
<dbReference type="SMART" id="SM00852">
    <property type="entry name" value="MoCF_biosynth"/>
    <property type="match status" value="1"/>
</dbReference>
<dbReference type="NCBIfam" id="TIGR00177">
    <property type="entry name" value="molyb_syn"/>
    <property type="match status" value="1"/>
</dbReference>